<evidence type="ECO:0000256" key="4">
    <source>
        <dbReference type="PROSITE-ProRule" id="PRU00335"/>
    </source>
</evidence>
<evidence type="ECO:0000256" key="3">
    <source>
        <dbReference type="ARBA" id="ARBA00023163"/>
    </source>
</evidence>
<feature type="DNA-binding region" description="H-T-H motif" evidence="4">
    <location>
        <begin position="40"/>
        <end position="59"/>
    </location>
</feature>
<sequence length="201" mass="21794">MGPSPIAYPEGMARWEPDARDRLLRAALDLFAEQGYDDTTVIQIAQRAGLTKSTFFRHFRDKREVLFGGQDTLNGLLAEGIANAPDGATPLDAVAAALAAAAAIFIPARRDYAPALLAAIAANSELREREALKYTGFAEAMTEALRRRGVPDRPASVAAWLGVLAFGDAYSRWADPANPHEFGELARQALQELRTTVAELR</sequence>
<evidence type="ECO:0000259" key="5">
    <source>
        <dbReference type="PROSITE" id="PS50977"/>
    </source>
</evidence>
<dbReference type="InterPro" id="IPR050109">
    <property type="entry name" value="HTH-type_TetR-like_transc_reg"/>
</dbReference>
<dbReference type="PRINTS" id="PR00455">
    <property type="entry name" value="HTHTETR"/>
</dbReference>
<reference evidence="6" key="1">
    <citation type="journal article" date="2014" name="Int. J. Syst. Evol. Microbiol.">
        <title>Complete genome sequence of Corynebacterium casei LMG S-19264T (=DSM 44701T), isolated from a smear-ripened cheese.</title>
        <authorList>
            <consortium name="US DOE Joint Genome Institute (JGI-PGF)"/>
            <person name="Walter F."/>
            <person name="Albersmeier A."/>
            <person name="Kalinowski J."/>
            <person name="Ruckert C."/>
        </authorList>
    </citation>
    <scope>NUCLEOTIDE SEQUENCE</scope>
    <source>
        <strain evidence="6">JCM 3313</strain>
    </source>
</reference>
<reference evidence="6" key="2">
    <citation type="submission" date="2020-09" db="EMBL/GenBank/DDBJ databases">
        <authorList>
            <person name="Sun Q."/>
            <person name="Ohkuma M."/>
        </authorList>
    </citation>
    <scope>NUCLEOTIDE SEQUENCE</scope>
    <source>
        <strain evidence="6">JCM 3313</strain>
    </source>
</reference>
<evidence type="ECO:0000256" key="2">
    <source>
        <dbReference type="ARBA" id="ARBA00023125"/>
    </source>
</evidence>
<dbReference type="AlphaFoldDB" id="A0A918EH04"/>
<keyword evidence="2 4" id="KW-0238">DNA-binding</keyword>
<dbReference type="Pfam" id="PF00440">
    <property type="entry name" value="TetR_N"/>
    <property type="match status" value="1"/>
</dbReference>
<dbReference type="Gene3D" id="1.10.357.10">
    <property type="entry name" value="Tetracycline Repressor, domain 2"/>
    <property type="match status" value="1"/>
</dbReference>
<dbReference type="InterPro" id="IPR009057">
    <property type="entry name" value="Homeodomain-like_sf"/>
</dbReference>
<dbReference type="PANTHER" id="PTHR30055">
    <property type="entry name" value="HTH-TYPE TRANSCRIPTIONAL REGULATOR RUTR"/>
    <property type="match status" value="1"/>
</dbReference>
<dbReference type="GO" id="GO:0003700">
    <property type="term" value="F:DNA-binding transcription factor activity"/>
    <property type="evidence" value="ECO:0007669"/>
    <property type="project" value="TreeGrafter"/>
</dbReference>
<dbReference type="InterPro" id="IPR001647">
    <property type="entry name" value="HTH_TetR"/>
</dbReference>
<name>A0A918EH04_9PSEU</name>
<evidence type="ECO:0000256" key="1">
    <source>
        <dbReference type="ARBA" id="ARBA00023015"/>
    </source>
</evidence>
<keyword evidence="3" id="KW-0804">Transcription</keyword>
<evidence type="ECO:0000313" key="6">
    <source>
        <dbReference type="EMBL" id="GGP85884.1"/>
    </source>
</evidence>
<keyword evidence="1" id="KW-0805">Transcription regulation</keyword>
<organism evidence="6 7">
    <name type="scientific">Saccharothrix coeruleofusca</name>
    <dbReference type="NCBI Taxonomy" id="33919"/>
    <lineage>
        <taxon>Bacteria</taxon>
        <taxon>Bacillati</taxon>
        <taxon>Actinomycetota</taxon>
        <taxon>Actinomycetes</taxon>
        <taxon>Pseudonocardiales</taxon>
        <taxon>Pseudonocardiaceae</taxon>
        <taxon>Saccharothrix</taxon>
    </lineage>
</organism>
<keyword evidence="7" id="KW-1185">Reference proteome</keyword>
<dbReference type="PROSITE" id="PS50977">
    <property type="entry name" value="HTH_TETR_2"/>
    <property type="match status" value="1"/>
</dbReference>
<dbReference type="Proteomes" id="UP000639606">
    <property type="component" value="Unassembled WGS sequence"/>
</dbReference>
<dbReference type="PANTHER" id="PTHR30055:SF238">
    <property type="entry name" value="MYCOFACTOCIN BIOSYNTHESIS TRANSCRIPTIONAL REGULATOR MFTR-RELATED"/>
    <property type="match status" value="1"/>
</dbReference>
<protein>
    <submittedName>
        <fullName evidence="6">TetR family transcriptional regulator</fullName>
    </submittedName>
</protein>
<dbReference type="SUPFAM" id="SSF46689">
    <property type="entry name" value="Homeodomain-like"/>
    <property type="match status" value="1"/>
</dbReference>
<proteinExistence type="predicted"/>
<feature type="domain" description="HTH tetR-type" evidence="5">
    <location>
        <begin position="17"/>
        <end position="77"/>
    </location>
</feature>
<dbReference type="EMBL" id="BMRG01000029">
    <property type="protein sequence ID" value="GGP85884.1"/>
    <property type="molecule type" value="Genomic_DNA"/>
</dbReference>
<gene>
    <name evidence="6" type="ORF">GCM10010185_69520</name>
</gene>
<accession>A0A918EH04</accession>
<dbReference type="GO" id="GO:0000976">
    <property type="term" value="F:transcription cis-regulatory region binding"/>
    <property type="evidence" value="ECO:0007669"/>
    <property type="project" value="TreeGrafter"/>
</dbReference>
<comment type="caution">
    <text evidence="6">The sequence shown here is derived from an EMBL/GenBank/DDBJ whole genome shotgun (WGS) entry which is preliminary data.</text>
</comment>
<evidence type="ECO:0000313" key="7">
    <source>
        <dbReference type="Proteomes" id="UP000639606"/>
    </source>
</evidence>